<proteinExistence type="predicted"/>
<reference evidence="3" key="1">
    <citation type="submission" date="2020-01" db="EMBL/GenBank/DDBJ databases">
        <title>Draft genome sequence of the Termite Coptotermes fromosanus.</title>
        <authorList>
            <person name="Itakura S."/>
            <person name="Yosikawa Y."/>
            <person name="Umezawa K."/>
        </authorList>
    </citation>
    <scope>NUCLEOTIDE SEQUENCE [LARGE SCALE GENOMIC DNA]</scope>
</reference>
<dbReference type="InterPro" id="IPR041426">
    <property type="entry name" value="Mos1_HTH"/>
</dbReference>
<organism evidence="2 3">
    <name type="scientific">Coptotermes formosanus</name>
    <name type="common">Formosan subterranean termite</name>
    <dbReference type="NCBI Taxonomy" id="36987"/>
    <lineage>
        <taxon>Eukaryota</taxon>
        <taxon>Metazoa</taxon>
        <taxon>Ecdysozoa</taxon>
        <taxon>Arthropoda</taxon>
        <taxon>Hexapoda</taxon>
        <taxon>Insecta</taxon>
        <taxon>Pterygota</taxon>
        <taxon>Neoptera</taxon>
        <taxon>Polyneoptera</taxon>
        <taxon>Dictyoptera</taxon>
        <taxon>Blattodea</taxon>
        <taxon>Blattoidea</taxon>
        <taxon>Termitoidae</taxon>
        <taxon>Rhinotermitidae</taxon>
        <taxon>Coptotermes</taxon>
    </lineage>
</organism>
<accession>A0A6L2PC93</accession>
<keyword evidence="3" id="KW-1185">Reference proteome</keyword>
<dbReference type="PANTHER" id="PTHR46060:SF1">
    <property type="entry name" value="MARINER MOS1 TRANSPOSASE-LIKE PROTEIN"/>
    <property type="match status" value="1"/>
</dbReference>
<feature type="domain" description="Mos1 transposase HTH" evidence="1">
    <location>
        <begin position="74"/>
        <end position="118"/>
    </location>
</feature>
<dbReference type="PANTHER" id="PTHR46060">
    <property type="entry name" value="MARINER MOS1 TRANSPOSASE-LIKE PROTEIN"/>
    <property type="match status" value="1"/>
</dbReference>
<dbReference type="Pfam" id="PF17906">
    <property type="entry name" value="HTH_48"/>
    <property type="match status" value="1"/>
</dbReference>
<dbReference type="InParanoid" id="A0A6L2PC93"/>
<comment type="caution">
    <text evidence="2">The sequence shown here is derived from an EMBL/GenBank/DDBJ whole genome shotgun (WGS) entry which is preliminary data.</text>
</comment>
<dbReference type="InterPro" id="IPR036397">
    <property type="entry name" value="RNaseH_sf"/>
</dbReference>
<evidence type="ECO:0000313" key="3">
    <source>
        <dbReference type="Proteomes" id="UP000502823"/>
    </source>
</evidence>
<protein>
    <recommendedName>
        <fullName evidence="1">Mos1 transposase HTH domain-containing protein</fullName>
    </recommendedName>
</protein>
<gene>
    <name evidence="2" type="ORF">Cfor_09473</name>
</gene>
<dbReference type="AlphaFoldDB" id="A0A6L2PC93"/>
<sequence>MCNKHTGVIVGTWLWGGVYPRHVTVIVFSPRHEHACAARRGTKACRDTPGSRHLEYRSTACARVLQTWCKEERRAVIRYEWANGCTPSEIHMKIVAVYGDSVMSVQMVRRRCNMFAEGRVDIVDAARSGCPSTASSAETIAEVNELIQADRRIKGTRSMPLGTVKHWRNSAVGYKRPGLISARVILLDNARPHSAAQTQDKIAALRWERLAHPPYSPDSAPSDFHVALKELHGRRFQIDAEVQAAMRTVLKGLSPEFFADGFDKLMQRWDKCLNVGGNYVDKY</sequence>
<dbReference type="InterPro" id="IPR052709">
    <property type="entry name" value="Transposase-MT_Hybrid"/>
</dbReference>
<dbReference type="GO" id="GO:0003676">
    <property type="term" value="F:nucleic acid binding"/>
    <property type="evidence" value="ECO:0007669"/>
    <property type="project" value="InterPro"/>
</dbReference>
<evidence type="ECO:0000259" key="1">
    <source>
        <dbReference type="Pfam" id="PF17906"/>
    </source>
</evidence>
<name>A0A6L2PC93_COPFO</name>
<dbReference type="Proteomes" id="UP000502823">
    <property type="component" value="Unassembled WGS sequence"/>
</dbReference>
<dbReference type="OrthoDB" id="10017160at2759"/>
<evidence type="ECO:0000313" key="2">
    <source>
        <dbReference type="EMBL" id="GFG29070.1"/>
    </source>
</evidence>
<dbReference type="Gene3D" id="3.30.420.10">
    <property type="entry name" value="Ribonuclease H-like superfamily/Ribonuclease H"/>
    <property type="match status" value="1"/>
</dbReference>
<dbReference type="EMBL" id="BLKM01006845">
    <property type="protein sequence ID" value="GFG29070.1"/>
    <property type="molecule type" value="Genomic_DNA"/>
</dbReference>